<dbReference type="InterPro" id="IPR050478">
    <property type="entry name" value="Ethylene_sulfur-biosynth"/>
</dbReference>
<dbReference type="Pfam" id="PF04864">
    <property type="entry name" value="Alliinase_C"/>
    <property type="match status" value="1"/>
</dbReference>
<gene>
    <name evidence="4" type="ORF">Ddye_002261</name>
</gene>
<protein>
    <recommendedName>
        <fullName evidence="3">Alliinase C-terminal domain-containing protein</fullName>
    </recommendedName>
</protein>
<dbReference type="PANTHER" id="PTHR43795">
    <property type="entry name" value="BIFUNCTIONAL ASPARTATE AMINOTRANSFERASE AND GLUTAMATE/ASPARTATE-PREPHENATE AMINOTRANSFERASE-RELATED"/>
    <property type="match status" value="1"/>
</dbReference>
<dbReference type="InterPro" id="IPR015421">
    <property type="entry name" value="PyrdxlP-dep_Trfase_major"/>
</dbReference>
<keyword evidence="2" id="KW-0663">Pyridoxal phosphate</keyword>
<dbReference type="InterPro" id="IPR015424">
    <property type="entry name" value="PyrdxlP-dep_Trfase"/>
</dbReference>
<feature type="domain" description="Alliinase C-terminal" evidence="3">
    <location>
        <begin position="1"/>
        <end position="145"/>
    </location>
</feature>
<dbReference type="GO" id="GO:0006520">
    <property type="term" value="P:amino acid metabolic process"/>
    <property type="evidence" value="ECO:0007669"/>
    <property type="project" value="TreeGrafter"/>
</dbReference>
<keyword evidence="5" id="KW-1185">Reference proteome</keyword>
<comment type="similarity">
    <text evidence="1">Belongs to the alliinase family.</text>
</comment>
<reference evidence="4" key="1">
    <citation type="journal article" date="2023" name="Plant J.">
        <title>Genome sequences and population genomics provide insights into the demographic history, inbreeding, and mutation load of two 'living fossil' tree species of Dipteronia.</title>
        <authorList>
            <person name="Feng Y."/>
            <person name="Comes H.P."/>
            <person name="Chen J."/>
            <person name="Zhu S."/>
            <person name="Lu R."/>
            <person name="Zhang X."/>
            <person name="Li P."/>
            <person name="Qiu J."/>
            <person name="Olsen K.M."/>
            <person name="Qiu Y."/>
        </authorList>
    </citation>
    <scope>NUCLEOTIDE SEQUENCE</scope>
    <source>
        <strain evidence="4">KIB01</strain>
    </source>
</reference>
<dbReference type="EMBL" id="JANJYI010000001">
    <property type="protein sequence ID" value="KAK2663687.1"/>
    <property type="molecule type" value="Genomic_DNA"/>
</dbReference>
<dbReference type="PANTHER" id="PTHR43795:SF22">
    <property type="entry name" value="TRYPTOPHAN AMINOTRANSFERASE-RELATED PROTEIN 2"/>
    <property type="match status" value="1"/>
</dbReference>
<evidence type="ECO:0000259" key="3">
    <source>
        <dbReference type="Pfam" id="PF04864"/>
    </source>
</evidence>
<dbReference type="Proteomes" id="UP001280121">
    <property type="component" value="Unassembled WGS sequence"/>
</dbReference>
<dbReference type="Gene3D" id="3.40.640.10">
    <property type="entry name" value="Type I PLP-dependent aspartate aminotransferase-like (Major domain)"/>
    <property type="match status" value="1"/>
</dbReference>
<evidence type="ECO:0000256" key="2">
    <source>
        <dbReference type="ARBA" id="ARBA00022898"/>
    </source>
</evidence>
<accession>A0AAE0CU89</accession>
<dbReference type="AlphaFoldDB" id="A0AAE0CU89"/>
<dbReference type="Gene3D" id="3.90.1150.10">
    <property type="entry name" value="Aspartate Aminotransferase, domain 1"/>
    <property type="match status" value="1"/>
</dbReference>
<dbReference type="InterPro" id="IPR015422">
    <property type="entry name" value="PyrdxlP-dep_Trfase_small"/>
</dbReference>
<dbReference type="GO" id="GO:0016846">
    <property type="term" value="F:carbon-sulfur lyase activity"/>
    <property type="evidence" value="ECO:0007669"/>
    <property type="project" value="InterPro"/>
</dbReference>
<proteinExistence type="inferred from homology"/>
<evidence type="ECO:0000313" key="5">
    <source>
        <dbReference type="Proteomes" id="UP001280121"/>
    </source>
</evidence>
<sequence>MTKYIELNTFGVSRDSQLRAAKVLKVVSEPSSSSEDESFFEFNHHQLARRWELLRLVVQMSGQFSLPEYSPQNCTFFGREFKPQPAFAWLKCEHQKVNDCESFLRGNNILTRSGKQFGFSSKYVRISMVDTDQNYILFVERLSNIISS</sequence>
<name>A0AAE0CU89_9ROSI</name>
<dbReference type="GO" id="GO:0008483">
    <property type="term" value="F:transaminase activity"/>
    <property type="evidence" value="ECO:0007669"/>
    <property type="project" value="TreeGrafter"/>
</dbReference>
<evidence type="ECO:0000313" key="4">
    <source>
        <dbReference type="EMBL" id="KAK2663687.1"/>
    </source>
</evidence>
<comment type="caution">
    <text evidence="4">The sequence shown here is derived from an EMBL/GenBank/DDBJ whole genome shotgun (WGS) entry which is preliminary data.</text>
</comment>
<evidence type="ECO:0000256" key="1">
    <source>
        <dbReference type="ARBA" id="ARBA00006312"/>
    </source>
</evidence>
<organism evidence="4 5">
    <name type="scientific">Dipteronia dyeriana</name>
    <dbReference type="NCBI Taxonomy" id="168575"/>
    <lineage>
        <taxon>Eukaryota</taxon>
        <taxon>Viridiplantae</taxon>
        <taxon>Streptophyta</taxon>
        <taxon>Embryophyta</taxon>
        <taxon>Tracheophyta</taxon>
        <taxon>Spermatophyta</taxon>
        <taxon>Magnoliopsida</taxon>
        <taxon>eudicotyledons</taxon>
        <taxon>Gunneridae</taxon>
        <taxon>Pentapetalae</taxon>
        <taxon>rosids</taxon>
        <taxon>malvids</taxon>
        <taxon>Sapindales</taxon>
        <taxon>Sapindaceae</taxon>
        <taxon>Hippocastanoideae</taxon>
        <taxon>Acereae</taxon>
        <taxon>Dipteronia</taxon>
    </lineage>
</organism>
<dbReference type="SUPFAM" id="SSF53383">
    <property type="entry name" value="PLP-dependent transferases"/>
    <property type="match status" value="1"/>
</dbReference>
<dbReference type="InterPro" id="IPR006948">
    <property type="entry name" value="Alliinase_C"/>
</dbReference>